<evidence type="ECO:0000256" key="4">
    <source>
        <dbReference type="ARBA" id="ARBA00030494"/>
    </source>
</evidence>
<dbReference type="PANTHER" id="PTHR21373:SF0">
    <property type="entry name" value="N-ALPHA-ACETYLTRANSFERASE 35, NATC AUXILIARY SUBUNIT"/>
    <property type="match status" value="1"/>
</dbReference>
<dbReference type="Pfam" id="PF04112">
    <property type="entry name" value="Mak10"/>
    <property type="match status" value="1"/>
</dbReference>
<dbReference type="Proteomes" id="UP000749559">
    <property type="component" value="Unassembled WGS sequence"/>
</dbReference>
<feature type="domain" description="NAA35-like N-terminal" evidence="5">
    <location>
        <begin position="53"/>
        <end position="148"/>
    </location>
</feature>
<keyword evidence="3" id="KW-0963">Cytoplasm</keyword>
<feature type="domain" description="NAA35-like TPR repeats" evidence="6">
    <location>
        <begin position="347"/>
        <end position="728"/>
    </location>
</feature>
<dbReference type="EMBL" id="CAIIXF020000010">
    <property type="protein sequence ID" value="CAH1797590.1"/>
    <property type="molecule type" value="Genomic_DNA"/>
</dbReference>
<sequence length="730" mass="84382">MFKISTLYTCHIFKMEDDEHFSRQNTSPVTMPTYNWKDITNEFLEASSSLNLGELLHDNSFGLFEAMSAIEMMDPKMDAGMVCNQNKCKLHTLEQGVENGSVKIDNFTMEEQIGIIDTTFACLVTWLEGHSLAQTVFTNVFLHNPYIVEDRCIKVFSICMLKLVDIIKDRINRAGVFEEEDFQPMTYGFKMAADITDMRMCGMVKEVEEEYLKLIKTTRSKASDEKDTSRENDHRLAQGVHARLKFCRLLFSSLVAFSKEKCQGLPEAQKCLQQMGELMSCMKDTIQLGEKSSQVEGKDEDYPTLMGFDPLINQRLLPPTFPRYTKIKTRNEAVEYLGELTEMLKLVCTVTNYKSLHESMEFLAETSKLSPCVLSRSILQLTYVPQNRRLFGTQGMVDVIREQIRAFINPPILNPKCAIYNHPQAKDCMDAFLRDAVRPIVEIIQSCGHNRARQRDRWAHLMEELARLQDEAEKVDAFLHSIMTKQEPNRQHLLCIGTWVLFHTLQVMIRFAQSGFELELYAVHEYHYVFWYLFECLYNWLLSTLTRAENNLLEMDTIIDQQKGGKKRSKKKRKTRPYQREVLTNQGHQSMCGGYYKALVGLKLDDKYKKPEFEFGDEEIRYNHRFAPFGNLATPPAIQYSQFKDMTDITHCQVKPTISDVYSSASKCFQQAKTCYESLTNPNKEIQNLVKIAKNNFVVLKLLAGGHKKDSKEPPDFDFSLHKTFPLIKL</sequence>
<proteinExistence type="inferred from homology"/>
<evidence type="ECO:0000313" key="7">
    <source>
        <dbReference type="EMBL" id="CAH1797590.1"/>
    </source>
</evidence>
<evidence type="ECO:0000256" key="3">
    <source>
        <dbReference type="ARBA" id="ARBA00022490"/>
    </source>
</evidence>
<keyword evidence="8" id="KW-1185">Reference proteome</keyword>
<dbReference type="GO" id="GO:0031417">
    <property type="term" value="C:NatC complex"/>
    <property type="evidence" value="ECO:0007669"/>
    <property type="project" value="InterPro"/>
</dbReference>
<comment type="caution">
    <text evidence="7">The sequence shown here is derived from an EMBL/GenBank/DDBJ whole genome shotgun (WGS) entry which is preliminary data.</text>
</comment>
<organism evidence="7 8">
    <name type="scientific">Owenia fusiformis</name>
    <name type="common">Polychaete worm</name>
    <dbReference type="NCBI Taxonomy" id="6347"/>
    <lineage>
        <taxon>Eukaryota</taxon>
        <taxon>Metazoa</taxon>
        <taxon>Spiralia</taxon>
        <taxon>Lophotrochozoa</taxon>
        <taxon>Annelida</taxon>
        <taxon>Polychaeta</taxon>
        <taxon>Sedentaria</taxon>
        <taxon>Canalipalpata</taxon>
        <taxon>Sabellida</taxon>
        <taxon>Oweniida</taxon>
        <taxon>Oweniidae</taxon>
        <taxon>Owenia</taxon>
    </lineage>
</organism>
<dbReference type="OrthoDB" id="269405at2759"/>
<reference evidence="7" key="1">
    <citation type="submission" date="2022-03" db="EMBL/GenBank/DDBJ databases">
        <authorList>
            <person name="Martin C."/>
        </authorList>
    </citation>
    <scope>NUCLEOTIDE SEQUENCE</scope>
</reference>
<evidence type="ECO:0000259" key="6">
    <source>
        <dbReference type="Pfam" id="PF25789"/>
    </source>
</evidence>
<dbReference type="InterPro" id="IPR057982">
    <property type="entry name" value="TPR_NAA35"/>
</dbReference>
<protein>
    <recommendedName>
        <fullName evidence="4">Protein MAK10 homolog</fullName>
    </recommendedName>
</protein>
<dbReference type="InterPro" id="IPR007244">
    <property type="entry name" value="Naa35_N"/>
</dbReference>
<comment type="subcellular location">
    <subcellularLocation>
        <location evidence="1">Cytoplasm</location>
    </subcellularLocation>
</comment>
<comment type="similarity">
    <text evidence="2">Belongs to the MAK10 family.</text>
</comment>
<evidence type="ECO:0000313" key="8">
    <source>
        <dbReference type="Proteomes" id="UP000749559"/>
    </source>
</evidence>
<accession>A0A8S4PXV7</accession>
<evidence type="ECO:0000259" key="5">
    <source>
        <dbReference type="Pfam" id="PF04112"/>
    </source>
</evidence>
<gene>
    <name evidence="7" type="ORF">OFUS_LOCUS21850</name>
</gene>
<dbReference type="Pfam" id="PF25789">
    <property type="entry name" value="TPR_NAA35"/>
    <property type="match status" value="1"/>
</dbReference>
<evidence type="ECO:0000256" key="2">
    <source>
        <dbReference type="ARBA" id="ARBA00006289"/>
    </source>
</evidence>
<name>A0A8S4PXV7_OWEFU</name>
<dbReference type="PANTHER" id="PTHR21373">
    <property type="entry name" value="GLUCOSE REPRESSIBLE PROTEIN MAK10"/>
    <property type="match status" value="1"/>
</dbReference>
<dbReference type="AlphaFoldDB" id="A0A8S4PXV7"/>
<evidence type="ECO:0000256" key="1">
    <source>
        <dbReference type="ARBA" id="ARBA00004496"/>
    </source>
</evidence>
<dbReference type="InterPro" id="IPR057983">
    <property type="entry name" value="NAA35-like_N"/>
</dbReference>